<dbReference type="Proteomes" id="UP000829364">
    <property type="component" value="Chromosome 4"/>
</dbReference>
<keyword evidence="2" id="KW-1185">Reference proteome</keyword>
<gene>
    <name evidence="1" type="ORF">JDV02_005074</name>
</gene>
<dbReference type="OrthoDB" id="10398478at2759"/>
<dbReference type="KEGG" id="ptkz:JDV02_005074"/>
<dbReference type="RefSeq" id="XP_047842309.1">
    <property type="nucleotide sequence ID" value="XM_047986329.1"/>
</dbReference>
<name>A0A9Q8VAM1_9HYPO</name>
<evidence type="ECO:0000313" key="1">
    <source>
        <dbReference type="EMBL" id="UNI18828.1"/>
    </source>
</evidence>
<dbReference type="InterPro" id="IPR000629">
    <property type="entry name" value="RNA-helicase_DEAD-box_CS"/>
</dbReference>
<dbReference type="GeneID" id="72067024"/>
<dbReference type="AlphaFoldDB" id="A0A9Q8VAM1"/>
<dbReference type="PROSITE" id="PS00039">
    <property type="entry name" value="DEAD_ATP_HELICASE"/>
    <property type="match status" value="1"/>
</dbReference>
<protein>
    <submittedName>
        <fullName evidence="1">Uncharacterized protein</fullName>
    </submittedName>
</protein>
<sequence>MPNITIFERNVLNVKAAYMWQELIMSFRRVTARVGIDHVDTKIAPADTKLRTVGDYTVWKQAIKEKINDAGLLGHFEGTAIRPQQPASAVERFDKNSQIVKDYILQTIKNPVIQETVLQSLIDGEASLATPIDIMKAVAAQTRKQRVAYFEMLDELLTNDGTEYANIGALAAEFHGKWLDIKANNPTLSDDVYINVMLRVTKKAYPDAYLNLESELFMGTLTVTTMRAVLLDEADRGIVGEGVVMVRAQQNTPAAF</sequence>
<reference evidence="1" key="1">
    <citation type="submission" date="2021-11" db="EMBL/GenBank/DDBJ databases">
        <title>Purpureocillium_takamizusanense_genome.</title>
        <authorList>
            <person name="Nguyen N.-H."/>
        </authorList>
    </citation>
    <scope>NUCLEOTIDE SEQUENCE</scope>
    <source>
        <strain evidence="1">PT3</strain>
    </source>
</reference>
<dbReference type="EMBL" id="CP086357">
    <property type="protein sequence ID" value="UNI18828.1"/>
    <property type="molecule type" value="Genomic_DNA"/>
</dbReference>
<accession>A0A9Q8VAM1</accession>
<evidence type="ECO:0000313" key="2">
    <source>
        <dbReference type="Proteomes" id="UP000829364"/>
    </source>
</evidence>
<organism evidence="1 2">
    <name type="scientific">Purpureocillium takamizusanense</name>
    <dbReference type="NCBI Taxonomy" id="2060973"/>
    <lineage>
        <taxon>Eukaryota</taxon>
        <taxon>Fungi</taxon>
        <taxon>Dikarya</taxon>
        <taxon>Ascomycota</taxon>
        <taxon>Pezizomycotina</taxon>
        <taxon>Sordariomycetes</taxon>
        <taxon>Hypocreomycetidae</taxon>
        <taxon>Hypocreales</taxon>
        <taxon>Ophiocordycipitaceae</taxon>
        <taxon>Purpureocillium</taxon>
    </lineage>
</organism>
<proteinExistence type="predicted"/>